<feature type="region of interest" description="Disordered" evidence="5">
    <location>
        <begin position="394"/>
        <end position="414"/>
    </location>
</feature>
<dbReference type="PANTHER" id="PTHR45093:SF2">
    <property type="entry name" value="LISH DOMAIN-CONTAINING PROTEIN"/>
    <property type="match status" value="1"/>
</dbReference>
<comment type="caution">
    <text evidence="6">The sequence shown here is derived from an EMBL/GenBank/DDBJ whole genome shotgun (WGS) entry which is preliminary data.</text>
</comment>
<feature type="compositionally biased region" description="Polar residues" evidence="5">
    <location>
        <begin position="170"/>
        <end position="181"/>
    </location>
</feature>
<feature type="compositionally biased region" description="Low complexity" evidence="5">
    <location>
        <begin position="182"/>
        <end position="221"/>
    </location>
</feature>
<feature type="region of interest" description="Disordered" evidence="5">
    <location>
        <begin position="138"/>
        <end position="231"/>
    </location>
</feature>
<dbReference type="EMBL" id="MQVM01000004">
    <property type="protein sequence ID" value="ONH76343.1"/>
    <property type="molecule type" value="Genomic_DNA"/>
</dbReference>
<keyword evidence="3" id="KW-0804">Transcription</keyword>
<evidence type="ECO:0000256" key="2">
    <source>
        <dbReference type="ARBA" id="ARBA00023015"/>
    </source>
</evidence>
<proteinExistence type="predicted"/>
<feature type="compositionally biased region" description="Basic residues" evidence="5">
    <location>
        <begin position="529"/>
        <end position="538"/>
    </location>
</feature>
<keyword evidence="2" id="KW-0805">Transcription regulation</keyword>
<comment type="subcellular location">
    <subcellularLocation>
        <location evidence="1">Nucleus</location>
    </subcellularLocation>
</comment>
<feature type="compositionally biased region" description="Polar residues" evidence="5">
    <location>
        <begin position="302"/>
        <end position="315"/>
    </location>
</feature>
<feature type="compositionally biased region" description="Polar residues" evidence="5">
    <location>
        <begin position="473"/>
        <end position="513"/>
    </location>
</feature>
<feature type="region of interest" description="Disordered" evidence="5">
    <location>
        <begin position="526"/>
        <end position="657"/>
    </location>
</feature>
<dbReference type="PROSITE" id="PS50896">
    <property type="entry name" value="LISH"/>
    <property type="match status" value="1"/>
</dbReference>
<evidence type="ECO:0000256" key="3">
    <source>
        <dbReference type="ARBA" id="ARBA00023163"/>
    </source>
</evidence>
<evidence type="ECO:0000256" key="1">
    <source>
        <dbReference type="ARBA" id="ARBA00004123"/>
    </source>
</evidence>
<feature type="region of interest" description="Disordered" evidence="5">
    <location>
        <begin position="465"/>
        <end position="513"/>
    </location>
</feature>
<dbReference type="AlphaFoldDB" id="A0A1V2LRZ2"/>
<accession>A0A1V2LRZ2</accession>
<dbReference type="Proteomes" id="UP000189274">
    <property type="component" value="Unassembled WGS sequence"/>
</dbReference>
<dbReference type="Pfam" id="PF08513">
    <property type="entry name" value="LisH"/>
    <property type="match status" value="1"/>
</dbReference>
<dbReference type="SMART" id="SM00667">
    <property type="entry name" value="LisH"/>
    <property type="match status" value="1"/>
</dbReference>
<feature type="compositionally biased region" description="Polar residues" evidence="5">
    <location>
        <begin position="252"/>
        <end position="286"/>
    </location>
</feature>
<feature type="compositionally biased region" description="Low complexity" evidence="5">
    <location>
        <begin position="287"/>
        <end position="301"/>
    </location>
</feature>
<protein>
    <submittedName>
        <fullName evidence="6">Transcription activator MSS11</fullName>
    </submittedName>
</protein>
<evidence type="ECO:0000313" key="6">
    <source>
        <dbReference type="EMBL" id="ONH76343.1"/>
    </source>
</evidence>
<feature type="region of interest" description="Disordered" evidence="5">
    <location>
        <begin position="1"/>
        <end position="20"/>
    </location>
</feature>
<feature type="compositionally biased region" description="Basic and acidic residues" evidence="5">
    <location>
        <begin position="607"/>
        <end position="617"/>
    </location>
</feature>
<dbReference type="GO" id="GO:0005634">
    <property type="term" value="C:nucleus"/>
    <property type="evidence" value="ECO:0007669"/>
    <property type="project" value="UniProtKB-SubCell"/>
</dbReference>
<dbReference type="InterPro" id="IPR006594">
    <property type="entry name" value="LisH"/>
</dbReference>
<keyword evidence="4" id="KW-0539">Nucleus</keyword>
<name>A0A1V2LRZ2_PICKU</name>
<reference evidence="7" key="1">
    <citation type="journal article" date="2017" name="Genome Announc.">
        <title>Genome sequences of Cyberlindnera fabianii 65, Pichia kudriavzevii 129, and Saccharomyces cerevisiae 131 isolated from fermented masau fruits in Zimbabwe.</title>
        <authorList>
            <person name="van Rijswijck I.M.H."/>
            <person name="Derks M.F.L."/>
            <person name="Abee T."/>
            <person name="de Ridder D."/>
            <person name="Smid E.J."/>
        </authorList>
    </citation>
    <scope>NUCLEOTIDE SEQUENCE [LARGE SCALE GENOMIC DNA]</scope>
    <source>
        <strain evidence="7">129</strain>
    </source>
</reference>
<feature type="compositionally biased region" description="Polar residues" evidence="5">
    <location>
        <begin position="559"/>
        <end position="571"/>
    </location>
</feature>
<dbReference type="PANTHER" id="PTHR45093">
    <property type="entry name" value="TRANSCRIPTION ACTIVATOR MSS11"/>
    <property type="match status" value="1"/>
</dbReference>
<gene>
    <name evidence="6" type="ORF">BOH78_1111</name>
</gene>
<evidence type="ECO:0000256" key="5">
    <source>
        <dbReference type="SAM" id="MobiDB-lite"/>
    </source>
</evidence>
<evidence type="ECO:0000313" key="7">
    <source>
        <dbReference type="Proteomes" id="UP000189274"/>
    </source>
</evidence>
<sequence length="681" mass="75284">MDPDKHSFPHTPSEPAVKDSAASTTKELLNAYIYDFLLKSGLKSSAAAFLREADIPIVSDTGKIDKFYLLNKKPTELPKPEMSIDTPSGFLVEWWQMFWEIYKSRNDPGSSTDVSQYYQLVTLKQRHDSLRINNSQLPQHVQHHQMPHQHAMQQNGPWNQRRPIHPQQLAPGQTNPQNIQPHLQQSQLHLQQSQQLHTNKQPQPHLSQQPSIHSPHQQQFPNSGSPTSAIAPAGTAVAPHLQHPPQVDLQHPLSSQTPSTTGLRNSSPQSHVVPPTNNSRSYNLPNQQQQQQIMHQQQQQQLVYAQSGSPNNVPSGMNGPTVINDPRNPMPPQNMMANQHSQIVHPNAPYPPNMIHPPHSQAPTPANPDMHPVQGQFTNPHLASQQNQMMTPASLQAGPVYPPVSGNKRQYPNESMKEYGEGLRILESDNRKRLENQYNSTYTQQGRKNEPAPQFAEFSNMLGQLQQQPPQPSANKNSPLGTSNSPSVKSPLNKRTSVSGTTPLSNGLNSNVQNGGNLLSVSIAQSTSNKKKLARKKTSSSVPVTPATPNAPPTPQNAKASTPTAQGTTISRRGRKKTQGSTASTPHIKEELTSVTEGVTTDLNDVDNGKNHNDTKLGKKHGNVKKEDHSQPSQPQRPNDPSNPGFDDPQLLGDFNNSEQFFDFGLYTGEEGSEMLQDFFQ</sequence>
<dbReference type="VEuPathDB" id="FungiDB:C5L36_0C09600"/>
<feature type="compositionally biased region" description="Polar residues" evidence="5">
    <location>
        <begin position="631"/>
        <end position="642"/>
    </location>
</feature>
<organism evidence="6 7">
    <name type="scientific">Pichia kudriavzevii</name>
    <name type="common">Yeast</name>
    <name type="synonym">Issatchenkia orientalis</name>
    <dbReference type="NCBI Taxonomy" id="4909"/>
    <lineage>
        <taxon>Eukaryota</taxon>
        <taxon>Fungi</taxon>
        <taxon>Dikarya</taxon>
        <taxon>Ascomycota</taxon>
        <taxon>Saccharomycotina</taxon>
        <taxon>Pichiomycetes</taxon>
        <taxon>Pichiales</taxon>
        <taxon>Pichiaceae</taxon>
        <taxon>Pichia</taxon>
    </lineage>
</organism>
<feature type="compositionally biased region" description="Polar residues" evidence="5">
    <location>
        <begin position="593"/>
        <end position="603"/>
    </location>
</feature>
<feature type="region of interest" description="Disordered" evidence="5">
    <location>
        <begin position="244"/>
        <end position="317"/>
    </location>
</feature>
<evidence type="ECO:0000256" key="4">
    <source>
        <dbReference type="ARBA" id="ARBA00023242"/>
    </source>
</evidence>